<reference evidence="1 2" key="1">
    <citation type="submission" date="2024-07" db="EMBL/GenBank/DDBJ databases">
        <title>Section-level genome sequencing and comparative genomics of Aspergillus sections Usti and Cavernicolus.</title>
        <authorList>
            <consortium name="Lawrence Berkeley National Laboratory"/>
            <person name="Nybo J.L."/>
            <person name="Vesth T.C."/>
            <person name="Theobald S."/>
            <person name="Frisvad J.C."/>
            <person name="Larsen T.O."/>
            <person name="Kjaerboelling I."/>
            <person name="Rothschild-Mancinelli K."/>
            <person name="Lyhne E.K."/>
            <person name="Kogle M.E."/>
            <person name="Barry K."/>
            <person name="Clum A."/>
            <person name="Na H."/>
            <person name="Ledsgaard L."/>
            <person name="Lin J."/>
            <person name="Lipzen A."/>
            <person name="Kuo A."/>
            <person name="Riley R."/>
            <person name="Mondo S."/>
            <person name="LaButti K."/>
            <person name="Haridas S."/>
            <person name="Pangalinan J."/>
            <person name="Salamov A.A."/>
            <person name="Simmons B.A."/>
            <person name="Magnuson J.K."/>
            <person name="Chen J."/>
            <person name="Drula E."/>
            <person name="Henrissat B."/>
            <person name="Wiebenga A."/>
            <person name="Lubbers R.J."/>
            <person name="Gomes A.C."/>
            <person name="Makela M.R."/>
            <person name="Stajich J."/>
            <person name="Grigoriev I.V."/>
            <person name="Mortensen U.H."/>
            <person name="De vries R.P."/>
            <person name="Baker S.E."/>
            <person name="Andersen M.R."/>
        </authorList>
    </citation>
    <scope>NUCLEOTIDE SEQUENCE [LARGE SCALE GENOMIC DNA]</scope>
    <source>
        <strain evidence="1 2">CBS 600.67</strain>
    </source>
</reference>
<dbReference type="Proteomes" id="UP001610335">
    <property type="component" value="Unassembled WGS sequence"/>
</dbReference>
<dbReference type="PANTHER" id="PTHR36091:SF2">
    <property type="entry name" value="AMINOGLYCOSIDE PHOSPHOTRANSFERASE DOMAIN-CONTAINING PROTEIN"/>
    <property type="match status" value="1"/>
</dbReference>
<proteinExistence type="predicted"/>
<gene>
    <name evidence="1" type="ORF">BDW59DRAFT_178165</name>
</gene>
<evidence type="ECO:0000313" key="2">
    <source>
        <dbReference type="Proteomes" id="UP001610335"/>
    </source>
</evidence>
<comment type="caution">
    <text evidence="1">The sequence shown here is derived from an EMBL/GenBank/DDBJ whole genome shotgun (WGS) entry which is preliminary data.</text>
</comment>
<dbReference type="InterPro" id="IPR051035">
    <property type="entry name" value="Mito_inheritance_9"/>
</dbReference>
<name>A0ABR4HE42_9EURO</name>
<organism evidence="1 2">
    <name type="scientific">Aspergillus cavernicola</name>
    <dbReference type="NCBI Taxonomy" id="176166"/>
    <lineage>
        <taxon>Eukaryota</taxon>
        <taxon>Fungi</taxon>
        <taxon>Dikarya</taxon>
        <taxon>Ascomycota</taxon>
        <taxon>Pezizomycotina</taxon>
        <taxon>Eurotiomycetes</taxon>
        <taxon>Eurotiomycetidae</taxon>
        <taxon>Eurotiales</taxon>
        <taxon>Aspergillaceae</taxon>
        <taxon>Aspergillus</taxon>
        <taxon>Aspergillus subgen. Nidulantes</taxon>
    </lineage>
</organism>
<accession>A0ABR4HE42</accession>
<protein>
    <submittedName>
        <fullName evidence="1">Uncharacterized protein</fullName>
    </submittedName>
</protein>
<evidence type="ECO:0000313" key="1">
    <source>
        <dbReference type="EMBL" id="KAL2813757.1"/>
    </source>
</evidence>
<dbReference type="PANTHER" id="PTHR36091">
    <property type="entry name" value="ALTERED INHERITANCE OF MITOCHONDRIA PROTEIN 9, MITOCHONDRIAL"/>
    <property type="match status" value="1"/>
</dbReference>
<dbReference type="EMBL" id="JBFXLS010000139">
    <property type="protein sequence ID" value="KAL2813757.1"/>
    <property type="molecule type" value="Genomic_DNA"/>
</dbReference>
<sequence length="157" mass="17788">MAGIHLWHGGSFLYAAFTKRVNKEHYDAIFNQSAILHQRLFKSTGTAWEGDSITLRADIIRAIQTWSTLITEDSLEHTVIHDTMRVDARQREADIAMEQMRNILGVDLLGWVPNDGYKAAKEVACKMKAKMLAAAETPGYVTEVQTHFPFDDFDENC</sequence>
<keyword evidence="2" id="KW-1185">Reference proteome</keyword>